<dbReference type="eggNOG" id="arCOG05710">
    <property type="taxonomic scope" value="Archaea"/>
</dbReference>
<name>H6Q8X0_PYROT</name>
<dbReference type="AlphaFoldDB" id="H6Q8X0"/>
<organism evidence="1 2">
    <name type="scientific">Pyrobaculum oguniense (strain DSM 13380 / JCM 10595 / TE7)</name>
    <dbReference type="NCBI Taxonomy" id="698757"/>
    <lineage>
        <taxon>Archaea</taxon>
        <taxon>Thermoproteota</taxon>
        <taxon>Thermoprotei</taxon>
        <taxon>Thermoproteales</taxon>
        <taxon>Thermoproteaceae</taxon>
        <taxon>Pyrobaculum</taxon>
    </lineage>
</organism>
<dbReference type="Proteomes" id="UP000009062">
    <property type="component" value="Chromosome"/>
</dbReference>
<dbReference type="STRING" id="698757.Pogu_1248"/>
<dbReference type="KEGG" id="pog:Pogu_1248"/>
<dbReference type="EMBL" id="CP003316">
    <property type="protein sequence ID" value="AFA39275.1"/>
    <property type="molecule type" value="Genomic_DNA"/>
</dbReference>
<reference evidence="1 2" key="1">
    <citation type="journal article" date="2012" name="Stand. Genomic Sci.">
        <title>Complete genome sequence of Pyrobaculum oguniense.</title>
        <authorList>
            <person name="Bernick D.L."/>
            <person name="Karplus K."/>
            <person name="Lui L.M."/>
            <person name="Coker J.K."/>
            <person name="Murphy J.N."/>
            <person name="Chan P.P."/>
            <person name="Cozen A.E."/>
            <person name="Lowe T.M."/>
        </authorList>
    </citation>
    <scope>NUCLEOTIDE SEQUENCE [LARGE SCALE GENOMIC DNA]</scope>
    <source>
        <strain evidence="1 2">TE7</strain>
    </source>
</reference>
<gene>
    <name evidence="1" type="ordered locus">Pogu_1248</name>
</gene>
<proteinExistence type="predicted"/>
<evidence type="ECO:0000313" key="1">
    <source>
        <dbReference type="EMBL" id="AFA39275.1"/>
    </source>
</evidence>
<keyword evidence="2" id="KW-1185">Reference proteome</keyword>
<protein>
    <submittedName>
        <fullName evidence="1">Uncharacterized protein</fullName>
    </submittedName>
</protein>
<evidence type="ECO:0000313" key="2">
    <source>
        <dbReference type="Proteomes" id="UP000009062"/>
    </source>
</evidence>
<dbReference type="HOGENOM" id="CLU_117974_0_0_2"/>
<sequence length="203" mass="22688">MSFEKNILERIASYIPGYAGYKQKEVRRETDALLRRHIASILSSAASRLVLTPSDARAVAANPDARFLWDAVRGELDKVAQKIDKAPHGYAGFFDLAKVDEGVLEEVYRHDLSLVEEAKKATDLAAALQSLKPGSPEWIDALRNLLAQLQSLDAKIDERTKILKAIAEPPPPVWEQGHAAAQQTEVKKEGIFDKLFKRWRSQS</sequence>
<accession>H6Q8X0</accession>